<dbReference type="GO" id="GO:0016020">
    <property type="term" value="C:membrane"/>
    <property type="evidence" value="ECO:0007669"/>
    <property type="project" value="UniProtKB-SubCell"/>
</dbReference>
<dbReference type="InterPro" id="IPR000832">
    <property type="entry name" value="GPCR_2_secretin-like"/>
</dbReference>
<dbReference type="GO" id="GO:0007166">
    <property type="term" value="P:cell surface receptor signaling pathway"/>
    <property type="evidence" value="ECO:0007669"/>
    <property type="project" value="InterPro"/>
</dbReference>
<accession>T1FI54</accession>
<dbReference type="EMBL" id="KB097736">
    <property type="protein sequence ID" value="ESN90937.1"/>
    <property type="molecule type" value="Genomic_DNA"/>
</dbReference>
<dbReference type="KEGG" id="hro:HELRODRAFT_182403"/>
<dbReference type="PROSITE" id="PS50261">
    <property type="entry name" value="G_PROTEIN_RECEP_F2_4"/>
    <property type="match status" value="1"/>
</dbReference>
<dbReference type="InterPro" id="IPR017981">
    <property type="entry name" value="GPCR_2-like_7TM"/>
</dbReference>
<dbReference type="AlphaFoldDB" id="T1FI54"/>
<name>T1FI54_HELRO</name>
<evidence type="ECO:0000259" key="7">
    <source>
        <dbReference type="PROSITE" id="PS50261"/>
    </source>
</evidence>
<feature type="compositionally biased region" description="Polar residues" evidence="5">
    <location>
        <begin position="33"/>
        <end position="44"/>
    </location>
</feature>
<feature type="compositionally biased region" description="Low complexity" evidence="5">
    <location>
        <begin position="46"/>
        <end position="66"/>
    </location>
</feature>
<evidence type="ECO:0000256" key="6">
    <source>
        <dbReference type="SAM" id="Phobius"/>
    </source>
</evidence>
<dbReference type="Proteomes" id="UP000015101">
    <property type="component" value="Unassembled WGS sequence"/>
</dbReference>
<evidence type="ECO:0000256" key="2">
    <source>
        <dbReference type="ARBA" id="ARBA00022692"/>
    </source>
</evidence>
<proteinExistence type="predicted"/>
<dbReference type="Pfam" id="PF00002">
    <property type="entry name" value="7tm_2"/>
    <property type="match status" value="1"/>
</dbReference>
<evidence type="ECO:0000313" key="10">
    <source>
        <dbReference type="Proteomes" id="UP000015101"/>
    </source>
</evidence>
<feature type="transmembrane region" description="Helical" evidence="6">
    <location>
        <begin position="159"/>
        <end position="181"/>
    </location>
</feature>
<sequence>MTRRCDTVNDAYFYVALKLLGSNANEPHYTTLATPTSHTNQPHQPATPTTGHYTTPTTPTTPTSPHHINHTSYATPATPHYTNHTTGHTYRHCRRDGAWKRDRRNMSKSDYTECYFSPMFWLRTFIPMAVNVLSMVTLIPSIILFSVFRDLRRQLRIQLHINLFVSLLLGCATSMGSGLIIERSLKANSFEETIIHNNPVWCRIHTLIQLYSKNSSYMWMFCEASSGGSKWEFRAHRVHGDGSQGAFPLNHEREKYGISRVKSSSKLKLTKRVINLRTLKTIPRTGMGISKKVTKCSQTNRVW</sequence>
<keyword evidence="4 6" id="KW-0472">Membrane</keyword>
<keyword evidence="2 6" id="KW-0812">Transmembrane</keyword>
<dbReference type="InParanoid" id="T1FI54"/>
<evidence type="ECO:0000313" key="8">
    <source>
        <dbReference type="EMBL" id="ESN90937.1"/>
    </source>
</evidence>
<dbReference type="STRING" id="6412.T1FI54"/>
<evidence type="ECO:0000256" key="5">
    <source>
        <dbReference type="SAM" id="MobiDB-lite"/>
    </source>
</evidence>
<dbReference type="RefSeq" id="XP_009030922.1">
    <property type="nucleotide sequence ID" value="XM_009032674.1"/>
</dbReference>
<keyword evidence="3 6" id="KW-1133">Transmembrane helix</keyword>
<dbReference type="InterPro" id="IPR050332">
    <property type="entry name" value="GPCR_2"/>
</dbReference>
<evidence type="ECO:0000256" key="3">
    <source>
        <dbReference type="ARBA" id="ARBA00022989"/>
    </source>
</evidence>
<keyword evidence="10" id="KW-1185">Reference proteome</keyword>
<organism evidence="9 10">
    <name type="scientific">Helobdella robusta</name>
    <name type="common">Californian leech</name>
    <dbReference type="NCBI Taxonomy" id="6412"/>
    <lineage>
        <taxon>Eukaryota</taxon>
        <taxon>Metazoa</taxon>
        <taxon>Spiralia</taxon>
        <taxon>Lophotrochozoa</taxon>
        <taxon>Annelida</taxon>
        <taxon>Clitellata</taxon>
        <taxon>Hirudinea</taxon>
        <taxon>Rhynchobdellida</taxon>
        <taxon>Glossiphoniidae</taxon>
        <taxon>Helobdella</taxon>
    </lineage>
</organism>
<feature type="domain" description="G-protein coupled receptors family 2 profile 2" evidence="7">
    <location>
        <begin position="123"/>
        <end position="224"/>
    </location>
</feature>
<dbReference type="HOGENOM" id="CLU_919138_0_0_1"/>
<evidence type="ECO:0000256" key="4">
    <source>
        <dbReference type="ARBA" id="ARBA00023136"/>
    </source>
</evidence>
<reference evidence="10" key="1">
    <citation type="submission" date="2012-12" db="EMBL/GenBank/DDBJ databases">
        <authorList>
            <person name="Hellsten U."/>
            <person name="Grimwood J."/>
            <person name="Chapman J.A."/>
            <person name="Shapiro H."/>
            <person name="Aerts A."/>
            <person name="Otillar R.P."/>
            <person name="Terry A.Y."/>
            <person name="Boore J.L."/>
            <person name="Simakov O."/>
            <person name="Marletaz F."/>
            <person name="Cho S.-J."/>
            <person name="Edsinger-Gonzales E."/>
            <person name="Havlak P."/>
            <person name="Kuo D.-H."/>
            <person name="Larsson T."/>
            <person name="Lv J."/>
            <person name="Arendt D."/>
            <person name="Savage R."/>
            <person name="Osoegawa K."/>
            <person name="de Jong P."/>
            <person name="Lindberg D.R."/>
            <person name="Seaver E.C."/>
            <person name="Weisblat D.A."/>
            <person name="Putnam N.H."/>
            <person name="Grigoriev I.V."/>
            <person name="Rokhsar D.S."/>
        </authorList>
    </citation>
    <scope>NUCLEOTIDE SEQUENCE</scope>
</reference>
<dbReference type="PANTHER" id="PTHR45620:SF42">
    <property type="entry name" value="G-PROTEIN COUPLED RECEPTOR SEB-2"/>
    <property type="match status" value="1"/>
</dbReference>
<evidence type="ECO:0000256" key="1">
    <source>
        <dbReference type="ARBA" id="ARBA00004141"/>
    </source>
</evidence>
<dbReference type="CTD" id="20208503"/>
<dbReference type="GeneID" id="20208503"/>
<dbReference type="Gene3D" id="1.20.1070.10">
    <property type="entry name" value="Rhodopsin 7-helix transmembrane proteins"/>
    <property type="match status" value="1"/>
</dbReference>
<reference evidence="8 10" key="2">
    <citation type="journal article" date="2013" name="Nature">
        <title>Insights into bilaterian evolution from three spiralian genomes.</title>
        <authorList>
            <person name="Simakov O."/>
            <person name="Marletaz F."/>
            <person name="Cho S.J."/>
            <person name="Edsinger-Gonzales E."/>
            <person name="Havlak P."/>
            <person name="Hellsten U."/>
            <person name="Kuo D.H."/>
            <person name="Larsson T."/>
            <person name="Lv J."/>
            <person name="Arendt D."/>
            <person name="Savage R."/>
            <person name="Osoegawa K."/>
            <person name="de Jong P."/>
            <person name="Grimwood J."/>
            <person name="Chapman J.A."/>
            <person name="Shapiro H."/>
            <person name="Aerts A."/>
            <person name="Otillar R.P."/>
            <person name="Terry A.Y."/>
            <person name="Boore J.L."/>
            <person name="Grigoriev I.V."/>
            <person name="Lindberg D.R."/>
            <person name="Seaver E.C."/>
            <person name="Weisblat D.A."/>
            <person name="Putnam N.H."/>
            <person name="Rokhsar D.S."/>
        </authorList>
    </citation>
    <scope>NUCLEOTIDE SEQUENCE</scope>
</reference>
<gene>
    <name evidence="9" type="primary">20208503</name>
    <name evidence="8" type="ORF">HELRODRAFT_182403</name>
</gene>
<comment type="subcellular location">
    <subcellularLocation>
        <location evidence="1">Membrane</location>
        <topology evidence="1">Multi-pass membrane protein</topology>
    </subcellularLocation>
</comment>
<feature type="region of interest" description="Disordered" evidence="5">
    <location>
        <begin position="33"/>
        <end position="67"/>
    </location>
</feature>
<reference evidence="9" key="3">
    <citation type="submission" date="2015-06" db="UniProtKB">
        <authorList>
            <consortium name="EnsemblMetazoa"/>
        </authorList>
    </citation>
    <scope>IDENTIFICATION</scope>
</reference>
<dbReference type="OrthoDB" id="6160250at2759"/>
<evidence type="ECO:0000313" key="9">
    <source>
        <dbReference type="EnsemblMetazoa" id="HelroP182403"/>
    </source>
</evidence>
<protein>
    <recommendedName>
        <fullName evidence="7">G-protein coupled receptors family 2 profile 2 domain-containing protein</fullName>
    </recommendedName>
</protein>
<dbReference type="EMBL" id="AMQM01008184">
    <property type="status" value="NOT_ANNOTATED_CDS"/>
    <property type="molecule type" value="Genomic_DNA"/>
</dbReference>
<dbReference type="GO" id="GO:0004930">
    <property type="term" value="F:G protein-coupled receptor activity"/>
    <property type="evidence" value="ECO:0007669"/>
    <property type="project" value="InterPro"/>
</dbReference>
<dbReference type="PANTHER" id="PTHR45620">
    <property type="entry name" value="PDF RECEPTOR-LIKE PROTEIN-RELATED"/>
    <property type="match status" value="1"/>
</dbReference>
<feature type="transmembrane region" description="Helical" evidence="6">
    <location>
        <begin position="125"/>
        <end position="147"/>
    </location>
</feature>
<dbReference type="EnsemblMetazoa" id="HelroT182403">
    <property type="protein sequence ID" value="HelroP182403"/>
    <property type="gene ID" value="HelroG182403"/>
</dbReference>